<feature type="compositionally biased region" description="Basic residues" evidence="1">
    <location>
        <begin position="138"/>
        <end position="149"/>
    </location>
</feature>
<accession>A0ABN0WC35</accession>
<name>A0ABN0WC35_9ACTN</name>
<proteinExistence type="predicted"/>
<reference evidence="3" key="1">
    <citation type="journal article" date="2019" name="Int. J. Syst. Evol. Microbiol.">
        <title>The Global Catalogue of Microorganisms (GCM) 10K type strain sequencing project: providing services to taxonomists for standard genome sequencing and annotation.</title>
        <authorList>
            <consortium name="The Broad Institute Genomics Platform"/>
            <consortium name="The Broad Institute Genome Sequencing Center for Infectious Disease"/>
            <person name="Wu L."/>
            <person name="Ma J."/>
        </authorList>
    </citation>
    <scope>NUCLEOTIDE SEQUENCE [LARGE SCALE GENOMIC DNA]</scope>
    <source>
        <strain evidence="3">JCM 3146</strain>
    </source>
</reference>
<evidence type="ECO:0000256" key="1">
    <source>
        <dbReference type="SAM" id="MobiDB-lite"/>
    </source>
</evidence>
<comment type="caution">
    <text evidence="2">The sequence shown here is derived from an EMBL/GenBank/DDBJ whole genome shotgun (WGS) entry which is preliminary data.</text>
</comment>
<keyword evidence="3" id="KW-1185">Reference proteome</keyword>
<gene>
    <name evidence="2" type="ORF">GCM10010151_22560</name>
</gene>
<evidence type="ECO:0000313" key="2">
    <source>
        <dbReference type="EMBL" id="GAA0332219.1"/>
    </source>
</evidence>
<evidence type="ECO:0000313" key="3">
    <source>
        <dbReference type="Proteomes" id="UP001501822"/>
    </source>
</evidence>
<feature type="region of interest" description="Disordered" evidence="1">
    <location>
        <begin position="124"/>
        <end position="149"/>
    </location>
</feature>
<organism evidence="2 3">
    <name type="scientific">Actinoallomurus spadix</name>
    <dbReference type="NCBI Taxonomy" id="79912"/>
    <lineage>
        <taxon>Bacteria</taxon>
        <taxon>Bacillati</taxon>
        <taxon>Actinomycetota</taxon>
        <taxon>Actinomycetes</taxon>
        <taxon>Streptosporangiales</taxon>
        <taxon>Thermomonosporaceae</taxon>
        <taxon>Actinoallomurus</taxon>
    </lineage>
</organism>
<dbReference type="EMBL" id="BAAABM010000016">
    <property type="protein sequence ID" value="GAA0332219.1"/>
    <property type="molecule type" value="Genomic_DNA"/>
</dbReference>
<feature type="compositionally biased region" description="Basic and acidic residues" evidence="1">
    <location>
        <begin position="124"/>
        <end position="137"/>
    </location>
</feature>
<sequence>MRRTTALSAAAALLVPFDGVADAVERVARGVALCLGFFRFGAGLLDRWAGLDGRADGLVPAEGRTADPSGLGKTATSRAGVLAGEGECCCAALQSDRAAMPPETKTAMASSTNAWTRRLTRFADRGSSRGAAEDQHYRPTKPVKSGVHR</sequence>
<dbReference type="Proteomes" id="UP001501822">
    <property type="component" value="Unassembled WGS sequence"/>
</dbReference>
<evidence type="ECO:0008006" key="4">
    <source>
        <dbReference type="Google" id="ProtNLM"/>
    </source>
</evidence>
<protein>
    <recommendedName>
        <fullName evidence="4">Secreted protein</fullName>
    </recommendedName>
</protein>